<reference evidence="2 3" key="1">
    <citation type="submission" date="2022-10" db="EMBL/GenBank/DDBJ databases">
        <title>Comparative genomics and taxonomic characterization of three novel marine species of genus Reichenbachiella exhibiting antioxidant and polysaccharide degradation activities.</title>
        <authorList>
            <person name="Muhammad N."/>
            <person name="Lee Y.-J."/>
            <person name="Ko J."/>
            <person name="Kim S.-G."/>
        </authorList>
    </citation>
    <scope>NUCLEOTIDE SEQUENCE [LARGE SCALE GENOMIC DNA]</scope>
    <source>
        <strain evidence="2 3">ABR2-5</strain>
    </source>
</reference>
<keyword evidence="3" id="KW-1185">Reference proteome</keyword>
<dbReference type="GO" id="GO:0016874">
    <property type="term" value="F:ligase activity"/>
    <property type="evidence" value="ECO:0007669"/>
    <property type="project" value="UniProtKB-KW"/>
</dbReference>
<evidence type="ECO:0000259" key="1">
    <source>
        <dbReference type="Pfam" id="PF00149"/>
    </source>
</evidence>
<keyword evidence="2" id="KW-0378">Hydrolase</keyword>
<dbReference type="PANTHER" id="PTHR39323:SF1">
    <property type="entry name" value="BLR1149 PROTEIN"/>
    <property type="match status" value="1"/>
</dbReference>
<comment type="caution">
    <text evidence="2">The sequence shown here is derived from an EMBL/GenBank/DDBJ whole genome shotgun (WGS) entry which is preliminary data.</text>
</comment>
<dbReference type="PIRSF" id="PIRSF000887">
    <property type="entry name" value="Pesterase_MJ0037"/>
    <property type="match status" value="1"/>
</dbReference>
<dbReference type="InterPro" id="IPR029052">
    <property type="entry name" value="Metallo-depent_PP-like"/>
</dbReference>
<keyword evidence="2" id="KW-0540">Nuclease</keyword>
<dbReference type="EMBL" id="JAOYOD010000001">
    <property type="protein sequence ID" value="MCV9388745.1"/>
    <property type="molecule type" value="Genomic_DNA"/>
</dbReference>
<dbReference type="EC" id="3.1.-.-" evidence="2"/>
<proteinExistence type="predicted"/>
<name>A0ABT3CYG8_9BACT</name>
<keyword evidence="2" id="KW-0255">Endonuclease</keyword>
<dbReference type="RefSeq" id="WP_264139638.1">
    <property type="nucleotide sequence ID" value="NZ_JAOYOD010000001.1"/>
</dbReference>
<accession>A0ABT3CYG8</accession>
<dbReference type="Pfam" id="PF00149">
    <property type="entry name" value="Metallophos"/>
    <property type="match status" value="1"/>
</dbReference>
<dbReference type="GO" id="GO:0004519">
    <property type="term" value="F:endonuclease activity"/>
    <property type="evidence" value="ECO:0007669"/>
    <property type="project" value="UniProtKB-KW"/>
</dbReference>
<sequence length="210" mass="24084">MEFEIKGQHLDLLAEKAIYWREEQALLLSDLHLGKAAHFRKAGVPVSSHIHIQELFVLDALIEAYHPRAIYFLGDLFHSDINTEWQMISAWCENYPEIDKHLVLGNHDFLPKKLYENANFIVHDSLIVGPFFLSHDREEKEGFYNLSGHVHPGVSLVGSGKQSIKLPCFYFSESYALLPAFGQFTGLHRIRPTEKDFVFVIAENEVFSVS</sequence>
<dbReference type="GO" id="GO:0016787">
    <property type="term" value="F:hydrolase activity"/>
    <property type="evidence" value="ECO:0007669"/>
    <property type="project" value="UniProtKB-KW"/>
</dbReference>
<dbReference type="InterPro" id="IPR026336">
    <property type="entry name" value="PdeM-like"/>
</dbReference>
<dbReference type="InterPro" id="IPR024173">
    <property type="entry name" value="Pesterase_MJ0037-like"/>
</dbReference>
<dbReference type="Proteomes" id="UP001300692">
    <property type="component" value="Unassembled WGS sequence"/>
</dbReference>
<dbReference type="SUPFAM" id="SSF56300">
    <property type="entry name" value="Metallo-dependent phosphatases"/>
    <property type="match status" value="1"/>
</dbReference>
<organism evidence="2 3">
    <name type="scientific">Reichenbachiella ulvae</name>
    <dbReference type="NCBI Taxonomy" id="2980104"/>
    <lineage>
        <taxon>Bacteria</taxon>
        <taxon>Pseudomonadati</taxon>
        <taxon>Bacteroidota</taxon>
        <taxon>Cytophagia</taxon>
        <taxon>Cytophagales</taxon>
        <taxon>Reichenbachiellaceae</taxon>
        <taxon>Reichenbachiella</taxon>
    </lineage>
</organism>
<dbReference type="NCBIfam" id="TIGR04123">
    <property type="entry name" value="P_estr_lig_assc"/>
    <property type="match status" value="1"/>
</dbReference>
<dbReference type="Gene3D" id="3.60.21.10">
    <property type="match status" value="1"/>
</dbReference>
<dbReference type="InterPro" id="IPR004843">
    <property type="entry name" value="Calcineurin-like_PHP"/>
</dbReference>
<feature type="domain" description="Calcineurin-like phosphoesterase" evidence="1">
    <location>
        <begin position="26"/>
        <end position="119"/>
    </location>
</feature>
<gene>
    <name evidence="2" type="primary">pdeM</name>
    <name evidence="2" type="ORF">N7U62_18845</name>
</gene>
<dbReference type="PANTHER" id="PTHR39323">
    <property type="entry name" value="BLR1149 PROTEIN"/>
    <property type="match status" value="1"/>
</dbReference>
<evidence type="ECO:0000313" key="2">
    <source>
        <dbReference type="EMBL" id="MCV9388745.1"/>
    </source>
</evidence>
<keyword evidence="2" id="KW-0436">Ligase</keyword>
<protein>
    <submittedName>
        <fullName evidence="2">Ligase-associated DNA damage response endonuclease PdeM</fullName>
        <ecNumber evidence="2">3.1.-.-</ecNumber>
    </submittedName>
</protein>
<evidence type="ECO:0000313" key="3">
    <source>
        <dbReference type="Proteomes" id="UP001300692"/>
    </source>
</evidence>